<evidence type="ECO:0000313" key="2">
    <source>
        <dbReference type="Proteomes" id="UP001458880"/>
    </source>
</evidence>
<gene>
    <name evidence="1" type="ORF">QE152_g27186</name>
</gene>
<sequence length="118" mass="13602">MNPVVGKPEIKISYRFQSFLKHQTPKIKNPKIIIVGVETETIELENKAILECIVGQNELQTVDEEIMNKIEVLGKFVKKNKNNYGNIILEVQSDVYGKIIKLITETSYWKSNQMFMGK</sequence>
<evidence type="ECO:0000313" key="1">
    <source>
        <dbReference type="EMBL" id="KAK9708434.1"/>
    </source>
</evidence>
<name>A0AAW1JWD6_POPJA</name>
<dbReference type="AlphaFoldDB" id="A0AAW1JWD6"/>
<protein>
    <submittedName>
        <fullName evidence="1">Uncharacterized protein</fullName>
    </submittedName>
</protein>
<dbReference type="Proteomes" id="UP001458880">
    <property type="component" value="Unassembled WGS sequence"/>
</dbReference>
<reference evidence="1 2" key="1">
    <citation type="journal article" date="2024" name="BMC Genomics">
        <title>De novo assembly and annotation of Popillia japonica's genome with initial clues to its potential as an invasive pest.</title>
        <authorList>
            <person name="Cucini C."/>
            <person name="Boschi S."/>
            <person name="Funari R."/>
            <person name="Cardaioli E."/>
            <person name="Iannotti N."/>
            <person name="Marturano G."/>
            <person name="Paoli F."/>
            <person name="Bruttini M."/>
            <person name="Carapelli A."/>
            <person name="Frati F."/>
            <person name="Nardi F."/>
        </authorList>
    </citation>
    <scope>NUCLEOTIDE SEQUENCE [LARGE SCALE GENOMIC DNA]</scope>
    <source>
        <strain evidence="1">DMR45628</strain>
    </source>
</reference>
<dbReference type="EMBL" id="JASPKY010000329">
    <property type="protein sequence ID" value="KAK9708434.1"/>
    <property type="molecule type" value="Genomic_DNA"/>
</dbReference>
<keyword evidence="2" id="KW-1185">Reference proteome</keyword>
<accession>A0AAW1JWD6</accession>
<organism evidence="1 2">
    <name type="scientific">Popillia japonica</name>
    <name type="common">Japanese beetle</name>
    <dbReference type="NCBI Taxonomy" id="7064"/>
    <lineage>
        <taxon>Eukaryota</taxon>
        <taxon>Metazoa</taxon>
        <taxon>Ecdysozoa</taxon>
        <taxon>Arthropoda</taxon>
        <taxon>Hexapoda</taxon>
        <taxon>Insecta</taxon>
        <taxon>Pterygota</taxon>
        <taxon>Neoptera</taxon>
        <taxon>Endopterygota</taxon>
        <taxon>Coleoptera</taxon>
        <taxon>Polyphaga</taxon>
        <taxon>Scarabaeiformia</taxon>
        <taxon>Scarabaeidae</taxon>
        <taxon>Rutelinae</taxon>
        <taxon>Popillia</taxon>
    </lineage>
</organism>
<comment type="caution">
    <text evidence="1">The sequence shown here is derived from an EMBL/GenBank/DDBJ whole genome shotgun (WGS) entry which is preliminary data.</text>
</comment>
<proteinExistence type="predicted"/>